<comment type="caution">
    <text evidence="1">The sequence shown here is derived from an EMBL/GenBank/DDBJ whole genome shotgun (WGS) entry which is preliminary data.</text>
</comment>
<protein>
    <recommendedName>
        <fullName evidence="3">Toxin-antitoxin system HicB family antitoxin</fullName>
    </recommendedName>
</protein>
<dbReference type="RefSeq" id="WP_106585789.1">
    <property type="nucleotide sequence ID" value="NZ_PYGA01000022.1"/>
</dbReference>
<evidence type="ECO:0008006" key="3">
    <source>
        <dbReference type="Google" id="ProtNLM"/>
    </source>
</evidence>
<accession>A0A2P8CZV2</accession>
<keyword evidence="2" id="KW-1185">Reference proteome</keyword>
<sequence>MVVLRIESVPEHVRDALVRAADAKGQSLQALLLDLVEARARRAKNMAAGLRGGLVTGRDAGGLREKRH</sequence>
<proteinExistence type="predicted"/>
<dbReference type="OrthoDB" id="7107936at2"/>
<dbReference type="AlphaFoldDB" id="A0A2P8CZV2"/>
<organism evidence="1 2">
    <name type="scientific">Murinocardiopsis flavida</name>
    <dbReference type="NCBI Taxonomy" id="645275"/>
    <lineage>
        <taxon>Bacteria</taxon>
        <taxon>Bacillati</taxon>
        <taxon>Actinomycetota</taxon>
        <taxon>Actinomycetes</taxon>
        <taxon>Streptosporangiales</taxon>
        <taxon>Nocardiopsidaceae</taxon>
        <taxon>Murinocardiopsis</taxon>
    </lineage>
</organism>
<dbReference type="EMBL" id="PYGA01000022">
    <property type="protein sequence ID" value="PSK90493.1"/>
    <property type="molecule type" value="Genomic_DNA"/>
</dbReference>
<dbReference type="Proteomes" id="UP000240542">
    <property type="component" value="Unassembled WGS sequence"/>
</dbReference>
<reference evidence="1 2" key="1">
    <citation type="submission" date="2018-03" db="EMBL/GenBank/DDBJ databases">
        <title>Genomic Encyclopedia of Archaeal and Bacterial Type Strains, Phase II (KMG-II): from individual species to whole genera.</title>
        <authorList>
            <person name="Goeker M."/>
        </authorList>
    </citation>
    <scope>NUCLEOTIDE SEQUENCE [LARGE SCALE GENOMIC DNA]</scope>
    <source>
        <strain evidence="1 2">DSM 45312</strain>
    </source>
</reference>
<evidence type="ECO:0000313" key="1">
    <source>
        <dbReference type="EMBL" id="PSK90493.1"/>
    </source>
</evidence>
<gene>
    <name evidence="1" type="ORF">CLV63_12227</name>
</gene>
<evidence type="ECO:0000313" key="2">
    <source>
        <dbReference type="Proteomes" id="UP000240542"/>
    </source>
</evidence>
<name>A0A2P8CZV2_9ACTN</name>